<keyword evidence="3 12" id="KW-0436">Ligase</keyword>
<proteinExistence type="inferred from homology"/>
<evidence type="ECO:0000256" key="8">
    <source>
        <dbReference type="ARBA" id="ARBA00022960"/>
    </source>
</evidence>
<evidence type="ECO:0000256" key="9">
    <source>
        <dbReference type="ARBA" id="ARBA00022984"/>
    </source>
</evidence>
<feature type="binding site" evidence="15">
    <location>
        <position position="318"/>
    </location>
    <ligand>
        <name>Mg(2+)</name>
        <dbReference type="ChEBI" id="CHEBI:18420"/>
        <label>1</label>
    </ligand>
</feature>
<dbReference type="UniPathway" id="UPA00219"/>
<dbReference type="GO" id="GO:0009252">
    <property type="term" value="P:peptidoglycan biosynthetic process"/>
    <property type="evidence" value="ECO:0007669"/>
    <property type="project" value="UniProtKB-UniRule"/>
</dbReference>
<name>A0A4Q9V0B5_9ACTO</name>
<evidence type="ECO:0000256" key="7">
    <source>
        <dbReference type="ARBA" id="ARBA00022842"/>
    </source>
</evidence>
<dbReference type="Proteomes" id="UP000293036">
    <property type="component" value="Unassembled WGS sequence"/>
</dbReference>
<feature type="binding site" evidence="14">
    <location>
        <begin position="201"/>
        <end position="202"/>
    </location>
    <ligand>
        <name>ATP</name>
        <dbReference type="ChEBI" id="CHEBI:30616"/>
    </ligand>
</feature>
<comment type="cofactor">
    <cofactor evidence="1">
        <name>Mn(2+)</name>
        <dbReference type="ChEBI" id="CHEBI:29035"/>
    </cofactor>
</comment>
<dbReference type="InterPro" id="IPR011095">
    <property type="entry name" value="Dala_Dala_lig_C"/>
</dbReference>
<evidence type="ECO:0000256" key="14">
    <source>
        <dbReference type="PIRSR" id="PIRSR039102-2"/>
    </source>
</evidence>
<dbReference type="GO" id="GO:0046872">
    <property type="term" value="F:metal ion binding"/>
    <property type="evidence" value="ECO:0007669"/>
    <property type="project" value="UniProtKB-KW"/>
</dbReference>
<feature type="binding site" evidence="14">
    <location>
        <begin position="193"/>
        <end position="195"/>
    </location>
    <ligand>
        <name>ATP</name>
        <dbReference type="ChEBI" id="CHEBI:30616"/>
    </ligand>
</feature>
<protein>
    <recommendedName>
        <fullName evidence="12">D-alanine--D-alanine ligase</fullName>
        <ecNumber evidence="12">6.3.2.4</ecNumber>
    </recommendedName>
    <alternativeName>
        <fullName evidence="12">D-Ala-D-Ala ligase</fullName>
    </alternativeName>
    <alternativeName>
        <fullName evidence="12">D-alanylalanine synthetase</fullName>
    </alternativeName>
</protein>
<evidence type="ECO:0000256" key="13">
    <source>
        <dbReference type="PIRSR" id="PIRSR039102-1"/>
    </source>
</evidence>
<dbReference type="Gene3D" id="3.40.50.20">
    <property type="match status" value="1"/>
</dbReference>
<keyword evidence="19" id="KW-1185">Reference proteome</keyword>
<evidence type="ECO:0000259" key="17">
    <source>
        <dbReference type="PROSITE" id="PS50975"/>
    </source>
</evidence>
<dbReference type="EMBL" id="SJDT01000003">
    <property type="protein sequence ID" value="TBW22068.1"/>
    <property type="molecule type" value="Genomic_DNA"/>
</dbReference>
<dbReference type="InterPro" id="IPR005905">
    <property type="entry name" value="D_ala_D_ala"/>
</dbReference>
<dbReference type="HAMAP" id="MF_00047">
    <property type="entry name" value="Dala_Dala_lig"/>
    <property type="match status" value="1"/>
</dbReference>
<dbReference type="GO" id="GO:0071555">
    <property type="term" value="P:cell wall organization"/>
    <property type="evidence" value="ECO:0007669"/>
    <property type="project" value="UniProtKB-KW"/>
</dbReference>
<comment type="function">
    <text evidence="12">Cell wall formation.</text>
</comment>
<dbReference type="PROSITE" id="PS00844">
    <property type="entry name" value="DALA_DALA_LIGASE_2"/>
    <property type="match status" value="1"/>
</dbReference>
<comment type="pathway">
    <text evidence="12">Cell wall biogenesis; peptidoglycan biosynthesis.</text>
</comment>
<feature type="binding site" evidence="15">
    <location>
        <position position="331"/>
    </location>
    <ligand>
        <name>Mg(2+)</name>
        <dbReference type="ChEBI" id="CHEBI:18420"/>
        <label>1</label>
    </ligand>
</feature>
<dbReference type="OrthoDB" id="9813261at2"/>
<keyword evidence="8 12" id="KW-0133">Cell shape</keyword>
<organism evidence="18 19">
    <name type="scientific">Arcanobacterium bovis</name>
    <dbReference type="NCBI Taxonomy" id="2529275"/>
    <lineage>
        <taxon>Bacteria</taxon>
        <taxon>Bacillati</taxon>
        <taxon>Actinomycetota</taxon>
        <taxon>Actinomycetes</taxon>
        <taxon>Actinomycetales</taxon>
        <taxon>Actinomycetaceae</taxon>
        <taxon>Arcanobacterium</taxon>
    </lineage>
</organism>
<evidence type="ECO:0000256" key="4">
    <source>
        <dbReference type="ARBA" id="ARBA00022723"/>
    </source>
</evidence>
<evidence type="ECO:0000256" key="3">
    <source>
        <dbReference type="ARBA" id="ARBA00022598"/>
    </source>
</evidence>
<dbReference type="PROSITE" id="PS50975">
    <property type="entry name" value="ATP_GRASP"/>
    <property type="match status" value="1"/>
</dbReference>
<accession>A0A4Q9V0B5</accession>
<comment type="cofactor">
    <cofactor evidence="15">
        <name>Mg(2+)</name>
        <dbReference type="ChEBI" id="CHEBI:18420"/>
    </cofactor>
    <cofactor evidence="15">
        <name>Mn(2+)</name>
        <dbReference type="ChEBI" id="CHEBI:29035"/>
    </cofactor>
    <text evidence="15">Binds 2 magnesium or manganese ions per subunit.</text>
</comment>
<dbReference type="EC" id="6.3.2.4" evidence="12"/>
<feature type="active site" evidence="13">
    <location>
        <position position="201"/>
    </location>
</feature>
<comment type="subcellular location">
    <subcellularLocation>
        <location evidence="12">Cytoplasm</location>
    </subcellularLocation>
</comment>
<dbReference type="Pfam" id="PF01820">
    <property type="entry name" value="Dala_Dala_lig_N"/>
    <property type="match status" value="1"/>
</dbReference>
<evidence type="ECO:0000256" key="5">
    <source>
        <dbReference type="ARBA" id="ARBA00022741"/>
    </source>
</evidence>
<feature type="binding site" evidence="14">
    <location>
        <position position="149"/>
    </location>
    <ligand>
        <name>ATP</name>
        <dbReference type="ChEBI" id="CHEBI:30616"/>
    </ligand>
</feature>
<feature type="active site" evidence="13">
    <location>
        <position position="342"/>
    </location>
</feature>
<dbReference type="PANTHER" id="PTHR23132:SF25">
    <property type="entry name" value="D-ALANINE--D-ALANINE LIGASE A"/>
    <property type="match status" value="1"/>
</dbReference>
<evidence type="ECO:0000256" key="15">
    <source>
        <dbReference type="PIRSR" id="PIRSR039102-3"/>
    </source>
</evidence>
<evidence type="ECO:0000256" key="6">
    <source>
        <dbReference type="ARBA" id="ARBA00022840"/>
    </source>
</evidence>
<gene>
    <name evidence="12" type="primary">ddl</name>
    <name evidence="18" type="ORF">EZJ44_04350</name>
</gene>
<keyword evidence="6 16" id="KW-0067">ATP-binding</keyword>
<dbReference type="SUPFAM" id="SSF52440">
    <property type="entry name" value="PreATP-grasp domain"/>
    <property type="match status" value="1"/>
</dbReference>
<reference evidence="18 19" key="1">
    <citation type="submission" date="2019-02" db="EMBL/GenBank/DDBJ databases">
        <title>Arcanobacterium bovis sp. nov., isolated from the milk of a cow with mastitis.</title>
        <authorList>
            <person name="Sammra O."/>
            <person name="Foster G."/>
            <person name="Hassan A."/>
            <person name="Alssahen M."/>
            <person name="Laemmler C."/>
            <person name="Borowiak M."/>
            <person name="Malorny B."/>
            <person name="Abdulmawjood A."/>
        </authorList>
    </citation>
    <scope>NUCLEOTIDE SEQUENCE [LARGE SCALE GENOMIC DNA]</scope>
    <source>
        <strain evidence="18 19">C605018/01/1</strain>
    </source>
</reference>
<comment type="catalytic activity">
    <reaction evidence="12">
        <text>2 D-alanine + ATP = D-alanyl-D-alanine + ADP + phosphate + H(+)</text>
        <dbReference type="Rhea" id="RHEA:11224"/>
        <dbReference type="ChEBI" id="CHEBI:15378"/>
        <dbReference type="ChEBI" id="CHEBI:30616"/>
        <dbReference type="ChEBI" id="CHEBI:43474"/>
        <dbReference type="ChEBI" id="CHEBI:57416"/>
        <dbReference type="ChEBI" id="CHEBI:57822"/>
        <dbReference type="ChEBI" id="CHEBI:456216"/>
        <dbReference type="EC" id="6.3.2.4"/>
    </reaction>
</comment>
<dbReference type="FunFam" id="3.30.470.20:FF:000008">
    <property type="entry name" value="D-alanine--D-alanine ligase"/>
    <property type="match status" value="1"/>
</dbReference>
<keyword evidence="10 15" id="KW-0464">Manganese</keyword>
<feature type="binding site" evidence="15">
    <location>
        <position position="333"/>
    </location>
    <ligand>
        <name>Mg(2+)</name>
        <dbReference type="ChEBI" id="CHEBI:18420"/>
        <label>2</label>
    </ligand>
</feature>
<feature type="binding site" evidence="15">
    <location>
        <position position="331"/>
    </location>
    <ligand>
        <name>Mg(2+)</name>
        <dbReference type="ChEBI" id="CHEBI:18420"/>
        <label>2</label>
    </ligand>
</feature>
<dbReference type="Pfam" id="PF07478">
    <property type="entry name" value="Dala_Dala_lig_C"/>
    <property type="match status" value="1"/>
</dbReference>
<evidence type="ECO:0000256" key="2">
    <source>
        <dbReference type="ARBA" id="ARBA00010871"/>
    </source>
</evidence>
<dbReference type="SUPFAM" id="SSF56059">
    <property type="entry name" value="Glutathione synthetase ATP-binding domain-like"/>
    <property type="match status" value="1"/>
</dbReference>
<dbReference type="AlphaFoldDB" id="A0A4Q9V0B5"/>
<evidence type="ECO:0000256" key="10">
    <source>
        <dbReference type="ARBA" id="ARBA00023211"/>
    </source>
</evidence>
<dbReference type="PANTHER" id="PTHR23132">
    <property type="entry name" value="D-ALANINE--D-ALANINE LIGASE"/>
    <property type="match status" value="1"/>
</dbReference>
<dbReference type="InterPro" id="IPR013815">
    <property type="entry name" value="ATP_grasp_subdomain_1"/>
</dbReference>
<keyword evidence="11 12" id="KW-0961">Cell wall biogenesis/degradation</keyword>
<evidence type="ECO:0000313" key="19">
    <source>
        <dbReference type="Proteomes" id="UP000293036"/>
    </source>
</evidence>
<keyword evidence="12" id="KW-0963">Cytoplasm</keyword>
<dbReference type="GO" id="GO:0005829">
    <property type="term" value="C:cytosol"/>
    <property type="evidence" value="ECO:0007669"/>
    <property type="project" value="TreeGrafter"/>
</dbReference>
<evidence type="ECO:0000313" key="18">
    <source>
        <dbReference type="EMBL" id="TBW22068.1"/>
    </source>
</evidence>
<dbReference type="PROSITE" id="PS00843">
    <property type="entry name" value="DALA_DALA_LIGASE_1"/>
    <property type="match status" value="1"/>
</dbReference>
<evidence type="ECO:0000256" key="12">
    <source>
        <dbReference type="HAMAP-Rule" id="MF_00047"/>
    </source>
</evidence>
<dbReference type="GO" id="GO:0008716">
    <property type="term" value="F:D-alanine-D-alanine ligase activity"/>
    <property type="evidence" value="ECO:0007669"/>
    <property type="project" value="UniProtKB-UniRule"/>
</dbReference>
<keyword evidence="9 12" id="KW-0573">Peptidoglycan synthesis</keyword>
<dbReference type="NCBIfam" id="TIGR01205">
    <property type="entry name" value="D_ala_D_alaTIGR"/>
    <property type="match status" value="1"/>
</dbReference>
<dbReference type="RefSeq" id="WP_131280589.1">
    <property type="nucleotide sequence ID" value="NZ_JBHSLR010000009.1"/>
</dbReference>
<dbReference type="InterPro" id="IPR016185">
    <property type="entry name" value="PreATP-grasp_dom_sf"/>
</dbReference>
<dbReference type="InterPro" id="IPR011127">
    <property type="entry name" value="Dala_Dala_lig_N"/>
</dbReference>
<sequence>MTNEPQKIRIALIYGGSSGEHPISCATAGAVMASLDSQRYDVVSIAIRKDGTWVPGETDPEKLQLNSASTEVPPSDERVVLAPGDGSQELMVVAADSGEVVRSLGAVDVVFPLLHGAFGEDGTIQGLLEMANIPYVGCGVFASAAGMDKGFMKVVLESAGIPVGPYVVANRRRWSTQRAAVIDDVSKLQFPVFVKPARAGSSLGISRVDTLDELEIAVERAHEVDPKVVIEQGISGREIECAVLGGHGDEPTRAAMLGEVVLSQQDAAFYDFEHKYVDTAGLRMQVPAEVDAHTTERMREMAVRTFDAFECEGLTRVDFFLTNDGDILINEINTMPGFTPFSMYPVMWEEAGLSYAELVDELISLALERGTGLH</sequence>
<comment type="similarity">
    <text evidence="2 12">Belongs to the D-alanine--D-alanine ligase family.</text>
</comment>
<dbReference type="NCBIfam" id="NF002528">
    <property type="entry name" value="PRK01966.1-4"/>
    <property type="match status" value="1"/>
</dbReference>
<dbReference type="InterPro" id="IPR000291">
    <property type="entry name" value="D-Ala_lig_Van_CS"/>
</dbReference>
<dbReference type="GO" id="GO:0005524">
    <property type="term" value="F:ATP binding"/>
    <property type="evidence" value="ECO:0007669"/>
    <property type="project" value="UniProtKB-UniRule"/>
</dbReference>
<evidence type="ECO:0000256" key="11">
    <source>
        <dbReference type="ARBA" id="ARBA00023316"/>
    </source>
</evidence>
<evidence type="ECO:0000256" key="16">
    <source>
        <dbReference type="PROSITE-ProRule" id="PRU00409"/>
    </source>
</evidence>
<dbReference type="PIRSF" id="PIRSF039102">
    <property type="entry name" value="Ddl/VanB"/>
    <property type="match status" value="1"/>
</dbReference>
<dbReference type="Gene3D" id="3.30.1490.20">
    <property type="entry name" value="ATP-grasp fold, A domain"/>
    <property type="match status" value="1"/>
</dbReference>
<feature type="binding site" evidence="14">
    <location>
        <begin position="330"/>
        <end position="331"/>
    </location>
    <ligand>
        <name>ATP</name>
        <dbReference type="ChEBI" id="CHEBI:30616"/>
    </ligand>
</feature>
<dbReference type="GO" id="GO:0008360">
    <property type="term" value="P:regulation of cell shape"/>
    <property type="evidence" value="ECO:0007669"/>
    <property type="project" value="UniProtKB-KW"/>
</dbReference>
<keyword evidence="7 15" id="KW-0460">Magnesium</keyword>
<feature type="domain" description="ATP-grasp" evidence="17">
    <location>
        <begin position="153"/>
        <end position="364"/>
    </location>
</feature>
<keyword evidence="5 14" id="KW-0547">Nucleotide-binding</keyword>
<evidence type="ECO:0000256" key="1">
    <source>
        <dbReference type="ARBA" id="ARBA00001936"/>
    </source>
</evidence>
<comment type="caution">
    <text evidence="18">The sequence shown here is derived from an EMBL/GenBank/DDBJ whole genome shotgun (WGS) entry which is preliminary data.</text>
</comment>
<feature type="binding site" evidence="14">
    <location>
        <begin position="231"/>
        <end position="238"/>
    </location>
    <ligand>
        <name>ATP</name>
        <dbReference type="ChEBI" id="CHEBI:30616"/>
    </ligand>
</feature>
<keyword evidence="4 15" id="KW-0479">Metal-binding</keyword>
<dbReference type="InterPro" id="IPR011761">
    <property type="entry name" value="ATP-grasp"/>
</dbReference>
<feature type="active site" evidence="13">
    <location>
        <position position="20"/>
    </location>
</feature>
<dbReference type="Gene3D" id="3.30.470.20">
    <property type="entry name" value="ATP-grasp fold, B domain"/>
    <property type="match status" value="1"/>
</dbReference>